<name>A0A9W9YQV5_9CNID</name>
<dbReference type="PANTHER" id="PTHR37079:SF4">
    <property type="entry name" value="SERINE_THREONINE-PROTEIN KINASE ATM"/>
    <property type="match status" value="1"/>
</dbReference>
<dbReference type="InterPro" id="IPR038980">
    <property type="entry name" value="ATM_plant"/>
</dbReference>
<dbReference type="OrthoDB" id="381190at2759"/>
<dbReference type="Proteomes" id="UP001163046">
    <property type="component" value="Unassembled WGS sequence"/>
</dbReference>
<dbReference type="GO" id="GO:0006974">
    <property type="term" value="P:DNA damage response"/>
    <property type="evidence" value="ECO:0007669"/>
    <property type="project" value="InterPro"/>
</dbReference>
<protein>
    <submittedName>
        <fullName evidence="1">Uncharacterized protein</fullName>
    </submittedName>
</protein>
<organism evidence="1 2">
    <name type="scientific">Desmophyllum pertusum</name>
    <dbReference type="NCBI Taxonomy" id="174260"/>
    <lineage>
        <taxon>Eukaryota</taxon>
        <taxon>Metazoa</taxon>
        <taxon>Cnidaria</taxon>
        <taxon>Anthozoa</taxon>
        <taxon>Hexacorallia</taxon>
        <taxon>Scleractinia</taxon>
        <taxon>Caryophylliina</taxon>
        <taxon>Caryophylliidae</taxon>
        <taxon>Desmophyllum</taxon>
    </lineage>
</organism>
<dbReference type="EMBL" id="MU827305">
    <property type="protein sequence ID" value="KAJ7363431.1"/>
    <property type="molecule type" value="Genomic_DNA"/>
</dbReference>
<proteinExistence type="predicted"/>
<accession>A0A9W9YQV5</accession>
<reference evidence="1" key="1">
    <citation type="submission" date="2023-01" db="EMBL/GenBank/DDBJ databases">
        <title>Genome assembly of the deep-sea coral Lophelia pertusa.</title>
        <authorList>
            <person name="Herrera S."/>
            <person name="Cordes E."/>
        </authorList>
    </citation>
    <scope>NUCLEOTIDE SEQUENCE</scope>
    <source>
        <strain evidence="1">USNM1676648</strain>
        <tissue evidence="1">Polyp</tissue>
    </source>
</reference>
<dbReference type="GO" id="GO:0004674">
    <property type="term" value="F:protein serine/threonine kinase activity"/>
    <property type="evidence" value="ECO:0007669"/>
    <property type="project" value="InterPro"/>
</dbReference>
<evidence type="ECO:0000313" key="2">
    <source>
        <dbReference type="Proteomes" id="UP001163046"/>
    </source>
</evidence>
<dbReference type="AlphaFoldDB" id="A0A9W9YQV5"/>
<comment type="caution">
    <text evidence="1">The sequence shown here is derived from an EMBL/GenBank/DDBJ whole genome shotgun (WGS) entry which is preliminary data.</text>
</comment>
<dbReference type="PANTHER" id="PTHR37079">
    <property type="entry name" value="SERINE/THREONINE-PROTEIN KINASE ATM"/>
    <property type="match status" value="1"/>
</dbReference>
<evidence type="ECO:0000313" key="1">
    <source>
        <dbReference type="EMBL" id="KAJ7363431.1"/>
    </source>
</evidence>
<keyword evidence="2" id="KW-1185">Reference proteome</keyword>
<gene>
    <name evidence="1" type="ORF">OS493_009585</name>
</gene>
<sequence length="134" mass="15035">MEISNGASDVQLEAADLWIPGFGGQEEYSHEQWLTRLACTLIESGFVKDEILVVLSPICKAKVEFAEHVFPYLIHNMLEYGDDAIKTTLSEQFKISSATVMEQVSFQVGPAPLYPPRYHLQAPVEVTSLLIIMY</sequence>